<dbReference type="Pfam" id="PF20990">
    <property type="entry name" value="DUF2207_C"/>
    <property type="match status" value="1"/>
</dbReference>
<name>A0A6N7XH92_9FIRM</name>
<feature type="transmembrane region" description="Helical" evidence="1">
    <location>
        <begin position="476"/>
        <end position="496"/>
    </location>
</feature>
<dbReference type="AlphaFoldDB" id="A0A6N7XH92"/>
<keyword evidence="1" id="KW-1133">Transmembrane helix</keyword>
<dbReference type="EMBL" id="VUNA01000007">
    <property type="protein sequence ID" value="MST70598.1"/>
    <property type="molecule type" value="Genomic_DNA"/>
</dbReference>
<dbReference type="RefSeq" id="WP_154554164.1">
    <property type="nucleotide sequence ID" value="NZ_VUNA01000007.1"/>
</dbReference>
<keyword evidence="5" id="KW-1185">Reference proteome</keyword>
<comment type="caution">
    <text evidence="4">The sequence shown here is derived from an EMBL/GenBank/DDBJ whole genome shotgun (WGS) entry which is preliminary data.</text>
</comment>
<feature type="transmembrane region" description="Helical" evidence="1">
    <location>
        <begin position="233"/>
        <end position="255"/>
    </location>
</feature>
<feature type="domain" description="Predicted membrane protein YciQ-like C-terminal" evidence="3">
    <location>
        <begin position="270"/>
        <end position="556"/>
    </location>
</feature>
<sequence>MSTLKRSIRNYMQVAMVLAFFCLVFLNIAIPIYGDAKSEGYELLEYNQETQILKSHEYEVTLKLRVNAPKGLSSVKVNLPTGKYSLTDVKTVGCTGQAMKDANSNYYIQLKPDTKDNKFAEGENLFSVRYLIQEYKDENKKYDMFLYDALPTNWKVPIQKLNLTLVFPSDFDLSDLQYYGGQYGAQNVQNTLKYKMKDGTLHMTGTHLPANFGITFKAQQKNGYWQGALDNSWTVQMSIILLSITLLLIFLFWFIGGRDPKVGKTVEMHPIEGVTPADIGYLFYGHTRIRDIAVLIVYLATKGYLKIVEYRPKKYTLVPLAEPKDEERYIRTAYNILFEDVYEGRPLEPKMVHPRLRAVRKNIGVSIENGFNAPNMKACTGISKGLRVLSILLLSACMGGVCVLTRLFSYQEIGVTDFLAPTGIIALILIAINIRYDRRYDMDRSSYRTSMMILFAVYAGVIAFGGIRFYMQGGSLLVGAAALLCGLAALVLTLLMKKRGKGNAELVTRLLCMKNFIGQANGVEMAKAGLLHPDYYYEMLPYALAFSQEELWARKFRWIGAKGAEFYEEKAEGNTMVIGHARKRTEQVARDLKTFCRTVENDYHLTNRRRRIF</sequence>
<evidence type="ECO:0000259" key="2">
    <source>
        <dbReference type="Pfam" id="PF09972"/>
    </source>
</evidence>
<keyword evidence="1" id="KW-0472">Membrane</keyword>
<feature type="transmembrane region" description="Helical" evidence="1">
    <location>
        <begin position="12"/>
        <end position="34"/>
    </location>
</feature>
<gene>
    <name evidence="4" type="ORF">FYJ65_04450</name>
</gene>
<dbReference type="InterPro" id="IPR048389">
    <property type="entry name" value="YciQ-like_C"/>
</dbReference>
<organism evidence="4 5">
    <name type="scientific">Mogibacterium kristiansenii</name>
    <dbReference type="NCBI Taxonomy" id="2606708"/>
    <lineage>
        <taxon>Bacteria</taxon>
        <taxon>Bacillati</taxon>
        <taxon>Bacillota</taxon>
        <taxon>Clostridia</taxon>
        <taxon>Peptostreptococcales</taxon>
        <taxon>Anaerovoracaceae</taxon>
        <taxon>Mogibacterium</taxon>
    </lineage>
</organism>
<feature type="transmembrane region" description="Helical" evidence="1">
    <location>
        <begin position="452"/>
        <end position="470"/>
    </location>
</feature>
<evidence type="ECO:0000313" key="4">
    <source>
        <dbReference type="EMBL" id="MST70598.1"/>
    </source>
</evidence>
<dbReference type="InterPro" id="IPR018702">
    <property type="entry name" value="DUF2207"/>
</dbReference>
<proteinExistence type="predicted"/>
<accession>A0A6N7XH92</accession>
<keyword evidence="1" id="KW-0812">Transmembrane</keyword>
<evidence type="ECO:0000313" key="5">
    <source>
        <dbReference type="Proteomes" id="UP000469424"/>
    </source>
</evidence>
<protein>
    <submittedName>
        <fullName evidence="4">DUF2207 domain-containing protein</fullName>
    </submittedName>
</protein>
<dbReference type="Pfam" id="PF09972">
    <property type="entry name" value="DUF2207"/>
    <property type="match status" value="1"/>
</dbReference>
<feature type="transmembrane region" description="Helical" evidence="1">
    <location>
        <begin position="413"/>
        <end position="432"/>
    </location>
</feature>
<dbReference type="Proteomes" id="UP000469424">
    <property type="component" value="Unassembled WGS sequence"/>
</dbReference>
<feature type="domain" description="DUF2207" evidence="2">
    <location>
        <begin position="91"/>
        <end position="218"/>
    </location>
</feature>
<evidence type="ECO:0000259" key="3">
    <source>
        <dbReference type="Pfam" id="PF20990"/>
    </source>
</evidence>
<reference evidence="4 5" key="1">
    <citation type="submission" date="2019-08" db="EMBL/GenBank/DDBJ databases">
        <title>In-depth cultivation of the pig gut microbiome towards novel bacterial diversity and tailored functional studies.</title>
        <authorList>
            <person name="Wylensek D."/>
            <person name="Hitch T.C.A."/>
            <person name="Clavel T."/>
        </authorList>
    </citation>
    <scope>NUCLEOTIDE SEQUENCE [LARGE SCALE GENOMIC DNA]</scope>
    <source>
        <strain evidence="4 5">WCA-MUC-591-APC-4B</strain>
    </source>
</reference>
<evidence type="ECO:0000256" key="1">
    <source>
        <dbReference type="SAM" id="Phobius"/>
    </source>
</evidence>
<feature type="transmembrane region" description="Helical" evidence="1">
    <location>
        <begin position="386"/>
        <end position="407"/>
    </location>
</feature>